<name>A0A645G5N4_9ZZZZ</name>
<dbReference type="PROSITE" id="PS00201">
    <property type="entry name" value="FLAVODOXIN"/>
    <property type="match status" value="1"/>
</dbReference>
<proteinExistence type="predicted"/>
<evidence type="ECO:0000313" key="2">
    <source>
        <dbReference type="EMBL" id="MPN22227.1"/>
    </source>
</evidence>
<dbReference type="InterPro" id="IPR001226">
    <property type="entry name" value="Flavodoxin_CS"/>
</dbReference>
<protein>
    <submittedName>
        <fullName evidence="2">Anaerobic nitric oxide reductase flavorubredoxin</fullName>
    </submittedName>
</protein>
<accession>A0A645G5N4</accession>
<comment type="caution">
    <text evidence="2">The sequence shown here is derived from an EMBL/GenBank/DDBJ whole genome shotgun (WGS) entry which is preliminary data.</text>
</comment>
<dbReference type="InterPro" id="IPR029039">
    <property type="entry name" value="Flavoprotein-like_sf"/>
</dbReference>
<dbReference type="GO" id="GO:0009055">
    <property type="term" value="F:electron transfer activity"/>
    <property type="evidence" value="ECO:0007669"/>
    <property type="project" value="InterPro"/>
</dbReference>
<dbReference type="PANTHER" id="PTHR43717">
    <property type="entry name" value="ANAEROBIC NITRIC OXIDE REDUCTASE FLAVORUBREDOXIN"/>
    <property type="match status" value="1"/>
</dbReference>
<dbReference type="Gene3D" id="3.40.50.360">
    <property type="match status" value="1"/>
</dbReference>
<dbReference type="PANTHER" id="PTHR43717:SF1">
    <property type="entry name" value="ANAEROBIC NITRIC OXIDE REDUCTASE FLAVORUBREDOXIN"/>
    <property type="match status" value="1"/>
</dbReference>
<feature type="domain" description="Flavodoxin-like" evidence="1">
    <location>
        <begin position="19"/>
        <end position="158"/>
    </location>
</feature>
<dbReference type="Pfam" id="PF00258">
    <property type="entry name" value="Flavodoxin_1"/>
    <property type="match status" value="1"/>
</dbReference>
<dbReference type="GO" id="GO:0010181">
    <property type="term" value="F:FMN binding"/>
    <property type="evidence" value="ECO:0007669"/>
    <property type="project" value="InterPro"/>
</dbReference>
<sequence>MKVVGLYDKWSKFESEDGVVIVYASMYGNTEKMADYVARLIAERGVKNIKIHDVSKTHVSFIINDIWKYKSVILGSCAYNSFMHPMMTHLCHELEIVNPKDKNYALFGSYSWNGGGVKYLELFAEKMSWNLVAPPVELIGAPDEQKMEGFSEIADKIL</sequence>
<dbReference type="SUPFAM" id="SSF52218">
    <property type="entry name" value="Flavoproteins"/>
    <property type="match status" value="1"/>
</dbReference>
<dbReference type="AlphaFoldDB" id="A0A645G5N4"/>
<organism evidence="2">
    <name type="scientific">bioreactor metagenome</name>
    <dbReference type="NCBI Taxonomy" id="1076179"/>
    <lineage>
        <taxon>unclassified sequences</taxon>
        <taxon>metagenomes</taxon>
        <taxon>ecological metagenomes</taxon>
    </lineage>
</organism>
<dbReference type="EMBL" id="VSSQ01070427">
    <property type="protein sequence ID" value="MPN22227.1"/>
    <property type="molecule type" value="Genomic_DNA"/>
</dbReference>
<evidence type="ECO:0000259" key="1">
    <source>
        <dbReference type="PROSITE" id="PS50902"/>
    </source>
</evidence>
<gene>
    <name evidence="2" type="primary">norV_40</name>
    <name evidence="2" type="ORF">SDC9_169610</name>
</gene>
<reference evidence="2" key="1">
    <citation type="submission" date="2019-08" db="EMBL/GenBank/DDBJ databases">
        <authorList>
            <person name="Kucharzyk K."/>
            <person name="Murdoch R.W."/>
            <person name="Higgins S."/>
            <person name="Loffler F."/>
        </authorList>
    </citation>
    <scope>NUCLEOTIDE SEQUENCE</scope>
</reference>
<dbReference type="PROSITE" id="PS50902">
    <property type="entry name" value="FLAVODOXIN_LIKE"/>
    <property type="match status" value="1"/>
</dbReference>
<dbReference type="InterPro" id="IPR008254">
    <property type="entry name" value="Flavodoxin/NO_synth"/>
</dbReference>